<keyword evidence="4" id="KW-1185">Reference proteome</keyword>
<evidence type="ECO:0000313" key="4">
    <source>
        <dbReference type="Proteomes" id="UP001164803"/>
    </source>
</evidence>
<feature type="domain" description="LysM" evidence="2">
    <location>
        <begin position="162"/>
        <end position="206"/>
    </location>
</feature>
<dbReference type="CDD" id="cd00118">
    <property type="entry name" value="LysM"/>
    <property type="match status" value="2"/>
</dbReference>
<dbReference type="Proteomes" id="UP001164803">
    <property type="component" value="Chromosome"/>
</dbReference>
<dbReference type="SUPFAM" id="SSF54106">
    <property type="entry name" value="LysM domain"/>
    <property type="match status" value="2"/>
</dbReference>
<dbReference type="PANTHER" id="PTHR33734">
    <property type="entry name" value="LYSM DOMAIN-CONTAINING GPI-ANCHORED PROTEIN 2"/>
    <property type="match status" value="1"/>
</dbReference>
<accession>A0ABY6YYF2</accession>
<dbReference type="InterPro" id="IPR031304">
    <property type="entry name" value="SLT_2"/>
</dbReference>
<dbReference type="RefSeq" id="WP_268042016.1">
    <property type="nucleotide sequence ID" value="NZ_CP104064.1"/>
</dbReference>
<proteinExistence type="predicted"/>
<sequence length="342" mass="37371">MIRQVRTGLSLVLAFVLAVVAFTYFLGGSLWTSRSASSRQEASSRMTDSEMDTHVVTSETGTNTGSGTNSGTHDETPIFPDYIHTHSLSHQHRSVPVSPKLVIHVQSGDCLWSIAKSHGTTVAALEADNHLTTDLLQIGQALRIPKKLVMTSGSSTTSQSSLIYTVAQGDSLWGISVAYGVPIDKLRADNGLSMNSNLYAGQKLTIHARQATYHPTEASKKLISNAPKSLIPVYQASGKRYGIPWTVLAAIHKEETDFDTKGFDVSFAGAIGPMQFMPETFRIYAVPAPGHKYPNIHNVQDAIYTAAHMLKEKGFNRDPYHAIYDYNHSVSYVSDIFHMSAV</sequence>
<feature type="domain" description="LysM" evidence="2">
    <location>
        <begin position="101"/>
        <end position="144"/>
    </location>
</feature>
<dbReference type="PROSITE" id="PS51782">
    <property type="entry name" value="LYSM"/>
    <property type="match status" value="2"/>
</dbReference>
<dbReference type="InterPro" id="IPR036779">
    <property type="entry name" value="LysM_dom_sf"/>
</dbReference>
<organism evidence="3 4">
    <name type="scientific">Alicyclobacillus dauci</name>
    <dbReference type="NCBI Taxonomy" id="1475485"/>
    <lineage>
        <taxon>Bacteria</taxon>
        <taxon>Bacillati</taxon>
        <taxon>Bacillota</taxon>
        <taxon>Bacilli</taxon>
        <taxon>Bacillales</taxon>
        <taxon>Alicyclobacillaceae</taxon>
        <taxon>Alicyclobacillus</taxon>
    </lineage>
</organism>
<gene>
    <name evidence="3" type="ORF">NZD86_12365</name>
</gene>
<evidence type="ECO:0000259" key="2">
    <source>
        <dbReference type="PROSITE" id="PS51782"/>
    </source>
</evidence>
<dbReference type="InterPro" id="IPR018392">
    <property type="entry name" value="LysM"/>
</dbReference>
<protein>
    <submittedName>
        <fullName evidence="3">LysM peptidoglycan-binding domain-containing protein</fullName>
    </submittedName>
</protein>
<feature type="compositionally biased region" description="Low complexity" evidence="1">
    <location>
        <begin position="57"/>
        <end position="71"/>
    </location>
</feature>
<reference evidence="3" key="1">
    <citation type="submission" date="2022-08" db="EMBL/GenBank/DDBJ databases">
        <title>Alicyclobacillus dauci DSM2870, complete genome.</title>
        <authorList>
            <person name="Wang Q."/>
            <person name="Cai R."/>
            <person name="Wang Z."/>
        </authorList>
    </citation>
    <scope>NUCLEOTIDE SEQUENCE</scope>
    <source>
        <strain evidence="3">DSM 28700</strain>
    </source>
</reference>
<dbReference type="Gene3D" id="1.10.530.10">
    <property type="match status" value="1"/>
</dbReference>
<dbReference type="PANTHER" id="PTHR33734:SF22">
    <property type="entry name" value="MEMBRANE-BOUND LYTIC MUREIN TRANSGLYCOSYLASE D"/>
    <property type="match status" value="1"/>
</dbReference>
<evidence type="ECO:0000313" key="3">
    <source>
        <dbReference type="EMBL" id="WAH35114.1"/>
    </source>
</evidence>
<dbReference type="EMBL" id="CP104064">
    <property type="protein sequence ID" value="WAH35114.1"/>
    <property type="molecule type" value="Genomic_DNA"/>
</dbReference>
<evidence type="ECO:0000256" key="1">
    <source>
        <dbReference type="SAM" id="MobiDB-lite"/>
    </source>
</evidence>
<feature type="region of interest" description="Disordered" evidence="1">
    <location>
        <begin position="37"/>
        <end position="76"/>
    </location>
</feature>
<dbReference type="Gene3D" id="3.10.350.10">
    <property type="entry name" value="LysM domain"/>
    <property type="match status" value="2"/>
</dbReference>
<dbReference type="Pfam" id="PF13406">
    <property type="entry name" value="SLT_2"/>
    <property type="match status" value="1"/>
</dbReference>
<dbReference type="SMART" id="SM00257">
    <property type="entry name" value="LysM"/>
    <property type="match status" value="2"/>
</dbReference>
<dbReference type="InterPro" id="IPR023346">
    <property type="entry name" value="Lysozyme-like_dom_sf"/>
</dbReference>
<name>A0ABY6YYF2_9BACL</name>
<dbReference type="SUPFAM" id="SSF53955">
    <property type="entry name" value="Lysozyme-like"/>
    <property type="match status" value="1"/>
</dbReference>
<dbReference type="Pfam" id="PF01476">
    <property type="entry name" value="LysM"/>
    <property type="match status" value="2"/>
</dbReference>
<dbReference type="CDD" id="cd13399">
    <property type="entry name" value="Slt35-like"/>
    <property type="match status" value="1"/>
</dbReference>